<feature type="compositionally biased region" description="Basic and acidic residues" evidence="1">
    <location>
        <begin position="26"/>
        <end position="60"/>
    </location>
</feature>
<dbReference type="AlphaFoldDB" id="A0A3B0TME1"/>
<feature type="domain" description="DUF3347" evidence="2">
    <location>
        <begin position="83"/>
        <end position="173"/>
    </location>
</feature>
<organism evidence="3">
    <name type="scientific">hydrothermal vent metagenome</name>
    <dbReference type="NCBI Taxonomy" id="652676"/>
    <lineage>
        <taxon>unclassified sequences</taxon>
        <taxon>metagenomes</taxon>
        <taxon>ecological metagenomes</taxon>
    </lineage>
</organism>
<feature type="region of interest" description="Disordered" evidence="1">
    <location>
        <begin position="26"/>
        <end position="76"/>
    </location>
</feature>
<dbReference type="Pfam" id="PF11827">
    <property type="entry name" value="DUF3347"/>
    <property type="match status" value="1"/>
</dbReference>
<protein>
    <submittedName>
        <fullName evidence="3">Probable Co/Zn/Cd efflux system membrane fusion protein</fullName>
    </submittedName>
</protein>
<accession>A0A3B0TME1</accession>
<dbReference type="EMBL" id="UOEL01000127">
    <property type="protein sequence ID" value="VAW15652.1"/>
    <property type="molecule type" value="Genomic_DNA"/>
</dbReference>
<name>A0A3B0TME1_9ZZZZ</name>
<dbReference type="InterPro" id="IPR021782">
    <property type="entry name" value="DUF3347"/>
</dbReference>
<evidence type="ECO:0000259" key="2">
    <source>
        <dbReference type="Pfam" id="PF11827"/>
    </source>
</evidence>
<evidence type="ECO:0000313" key="3">
    <source>
        <dbReference type="EMBL" id="VAW15652.1"/>
    </source>
</evidence>
<sequence length="218" mass="24183">MKKSKITTGILAIAFIALSVTSCKDNKKEHNNDDGHHTEMKSDDHSKMNHDNSDGHHDNDASTTNDKSDIGANTQKNATTSPIIDAYIQIKNGLVATDKGATAKGGTALLTAFSKFDMTALKGDTHKEYMEIYESAKEHAEHIVKSDITHQREHFETLSTDITDLIALLGTEKTLYQDFCPMANNNKGAYWLSEVKDIKNPYFGDKMMKCGSVKRQIN</sequence>
<evidence type="ECO:0000256" key="1">
    <source>
        <dbReference type="SAM" id="MobiDB-lite"/>
    </source>
</evidence>
<dbReference type="PROSITE" id="PS51257">
    <property type="entry name" value="PROKAR_LIPOPROTEIN"/>
    <property type="match status" value="1"/>
</dbReference>
<proteinExistence type="predicted"/>
<gene>
    <name evidence="3" type="ORF">MNBD_BACTEROID03-2330</name>
</gene>
<feature type="compositionally biased region" description="Polar residues" evidence="1">
    <location>
        <begin position="61"/>
        <end position="76"/>
    </location>
</feature>
<reference evidence="3" key="1">
    <citation type="submission" date="2018-06" db="EMBL/GenBank/DDBJ databases">
        <authorList>
            <person name="Zhirakovskaya E."/>
        </authorList>
    </citation>
    <scope>NUCLEOTIDE SEQUENCE</scope>
</reference>